<dbReference type="Proteomes" id="UP000598775">
    <property type="component" value="Unassembled WGS sequence"/>
</dbReference>
<dbReference type="AlphaFoldDB" id="A0A917B4G2"/>
<gene>
    <name evidence="1" type="ORF">GCM10011399_09740</name>
</gene>
<evidence type="ECO:0000313" key="2">
    <source>
        <dbReference type="Proteomes" id="UP000598775"/>
    </source>
</evidence>
<evidence type="ECO:0000313" key="1">
    <source>
        <dbReference type="EMBL" id="GGF18107.1"/>
    </source>
</evidence>
<reference evidence="1 2" key="1">
    <citation type="journal article" date="2014" name="Int. J. Syst. Evol. Microbiol.">
        <title>Complete genome sequence of Corynebacterium casei LMG S-19264T (=DSM 44701T), isolated from a smear-ripened cheese.</title>
        <authorList>
            <consortium name="US DOE Joint Genome Institute (JGI-PGF)"/>
            <person name="Walter F."/>
            <person name="Albersmeier A."/>
            <person name="Kalinowski J."/>
            <person name="Ruckert C."/>
        </authorList>
    </citation>
    <scope>NUCLEOTIDE SEQUENCE [LARGE SCALE GENOMIC DNA]</scope>
    <source>
        <strain evidence="1 2">CGMCC 1.12976</strain>
    </source>
</reference>
<name>A0A917B4G2_9MICO</name>
<protein>
    <submittedName>
        <fullName evidence="1">Uncharacterized protein</fullName>
    </submittedName>
</protein>
<comment type="caution">
    <text evidence="1">The sequence shown here is derived from an EMBL/GenBank/DDBJ whole genome shotgun (WGS) entry which is preliminary data.</text>
</comment>
<organism evidence="1 2">
    <name type="scientific">Subtercola lobariae</name>
    <dbReference type="NCBI Taxonomy" id="1588641"/>
    <lineage>
        <taxon>Bacteria</taxon>
        <taxon>Bacillati</taxon>
        <taxon>Actinomycetota</taxon>
        <taxon>Actinomycetes</taxon>
        <taxon>Micrococcales</taxon>
        <taxon>Microbacteriaceae</taxon>
        <taxon>Subtercola</taxon>
    </lineage>
</organism>
<proteinExistence type="predicted"/>
<sequence>MSGYLDSHSVSAEYVFWQRDEEEVRAYLVSTNKGMGAWFDQEWEEAEDHANEIFDPDYHGADLPAVLFEKSVGVYPSDYFWQLSSATIKDACTLYEVFLEQMANAVLIRSQARLANLSTEDSWSWSQCELFFRHYIEVEVRPEKIRAVLWIRNKLTHLRDQLRTDAGKAEFEAHMTTLDISGPPTPDETELGLIEHRAYIDSAMQLTQLQTLRVLDVIRDHIGVVALAAFSFDYGRSTTEYLTALRNRSPIRIPDFPSQKLITFVDPS</sequence>
<accession>A0A917B4G2</accession>
<keyword evidence="2" id="KW-1185">Reference proteome</keyword>
<dbReference type="EMBL" id="BMGP01000002">
    <property type="protein sequence ID" value="GGF18107.1"/>
    <property type="molecule type" value="Genomic_DNA"/>
</dbReference>